<dbReference type="RefSeq" id="WP_145064697.1">
    <property type="nucleotide sequence ID" value="NZ_CP036287.1"/>
</dbReference>
<dbReference type="InterPro" id="IPR023614">
    <property type="entry name" value="Porin_dom_sf"/>
</dbReference>
<accession>A0A518BIU3</accession>
<dbReference type="InterPro" id="IPR010870">
    <property type="entry name" value="Porin_O/P"/>
</dbReference>
<dbReference type="SUPFAM" id="SSF56935">
    <property type="entry name" value="Porins"/>
    <property type="match status" value="1"/>
</dbReference>
<name>A0A518BIU3_9BACT</name>
<proteinExistence type="predicted"/>
<dbReference type="Gene3D" id="2.40.160.10">
    <property type="entry name" value="Porin"/>
    <property type="match status" value="1"/>
</dbReference>
<evidence type="ECO:0000313" key="2">
    <source>
        <dbReference type="Proteomes" id="UP000316921"/>
    </source>
</evidence>
<protein>
    <recommendedName>
        <fullName evidence="3">Phosphate-selective porin O and P</fullName>
    </recommendedName>
</protein>
<gene>
    <name evidence="1" type="ORF">Pla133_19680</name>
</gene>
<sequence length="352" mass="38032">MISPLAAILLPLAPTPLQDTYPTTPPALELSAAAVVTSPQDGELFPWQEPGSQWAPIEIHTLIRARAEISDVSSEISNDGGRVRLDDARLSINGGLVDAFEFQFTLDGGDAGSQPEGELELLEGYGDFPIGERHSIRFGQFKQPFLRGALTPKASLTFFDRSAVALGANGYDLGVRADGHYELLDLTFALQNGGDDGGNESLATARAELHPLGGGVPLTQSMFGDTGEARLSFGLAFSDDSSIDRGSSWALDAAWRANNWQLLGEYVSNDEDVGDNNPFALTMTHMLFSEEWEFGARFQDLDDVGGSQVYSLVLRRYFLRGRVSAHLQADYADSNDVEVEGTRGLLGLTVNL</sequence>
<dbReference type="KEGG" id="pbap:Pla133_19680"/>
<dbReference type="Proteomes" id="UP000316921">
    <property type="component" value="Chromosome"/>
</dbReference>
<organism evidence="1 2">
    <name type="scientific">Engelhardtia mirabilis</name>
    <dbReference type="NCBI Taxonomy" id="2528011"/>
    <lineage>
        <taxon>Bacteria</taxon>
        <taxon>Pseudomonadati</taxon>
        <taxon>Planctomycetota</taxon>
        <taxon>Planctomycetia</taxon>
        <taxon>Planctomycetia incertae sedis</taxon>
        <taxon>Engelhardtia</taxon>
    </lineage>
</organism>
<dbReference type="Pfam" id="PF07396">
    <property type="entry name" value="Porin_O_P"/>
    <property type="match status" value="1"/>
</dbReference>
<dbReference type="AlphaFoldDB" id="A0A518BIU3"/>
<keyword evidence="2" id="KW-1185">Reference proteome</keyword>
<reference evidence="1 2" key="1">
    <citation type="submission" date="2019-02" db="EMBL/GenBank/DDBJ databases">
        <title>Deep-cultivation of Planctomycetes and their phenomic and genomic characterization uncovers novel biology.</title>
        <authorList>
            <person name="Wiegand S."/>
            <person name="Jogler M."/>
            <person name="Boedeker C."/>
            <person name="Pinto D."/>
            <person name="Vollmers J."/>
            <person name="Rivas-Marin E."/>
            <person name="Kohn T."/>
            <person name="Peeters S.H."/>
            <person name="Heuer A."/>
            <person name="Rast P."/>
            <person name="Oberbeckmann S."/>
            <person name="Bunk B."/>
            <person name="Jeske O."/>
            <person name="Meyerdierks A."/>
            <person name="Storesund J.E."/>
            <person name="Kallscheuer N."/>
            <person name="Luecker S."/>
            <person name="Lage O.M."/>
            <person name="Pohl T."/>
            <person name="Merkel B.J."/>
            <person name="Hornburger P."/>
            <person name="Mueller R.-W."/>
            <person name="Bruemmer F."/>
            <person name="Labrenz M."/>
            <person name="Spormann A.M."/>
            <person name="Op den Camp H."/>
            <person name="Overmann J."/>
            <person name="Amann R."/>
            <person name="Jetten M.S.M."/>
            <person name="Mascher T."/>
            <person name="Medema M.H."/>
            <person name="Devos D.P."/>
            <person name="Kaster A.-K."/>
            <person name="Ovreas L."/>
            <person name="Rohde M."/>
            <person name="Galperin M.Y."/>
            <person name="Jogler C."/>
        </authorList>
    </citation>
    <scope>NUCLEOTIDE SEQUENCE [LARGE SCALE GENOMIC DNA]</scope>
    <source>
        <strain evidence="1 2">Pla133</strain>
    </source>
</reference>
<evidence type="ECO:0008006" key="3">
    <source>
        <dbReference type="Google" id="ProtNLM"/>
    </source>
</evidence>
<dbReference type="EMBL" id="CP036287">
    <property type="protein sequence ID" value="QDU66892.1"/>
    <property type="molecule type" value="Genomic_DNA"/>
</dbReference>
<evidence type="ECO:0000313" key="1">
    <source>
        <dbReference type="EMBL" id="QDU66892.1"/>
    </source>
</evidence>